<dbReference type="AlphaFoldDB" id="A0AAD5ZWF7"/>
<proteinExistence type="predicted"/>
<reference evidence="2 3" key="1">
    <citation type="journal article" date="2022" name="Cell">
        <title>Repeat-based holocentromeres influence genome architecture and karyotype evolution.</title>
        <authorList>
            <person name="Hofstatter P.G."/>
            <person name="Thangavel G."/>
            <person name="Lux T."/>
            <person name="Neumann P."/>
            <person name="Vondrak T."/>
            <person name="Novak P."/>
            <person name="Zhang M."/>
            <person name="Costa L."/>
            <person name="Castellani M."/>
            <person name="Scott A."/>
            <person name="Toegelov H."/>
            <person name="Fuchs J."/>
            <person name="Mata-Sucre Y."/>
            <person name="Dias Y."/>
            <person name="Vanzela A.L.L."/>
            <person name="Huettel B."/>
            <person name="Almeida C.C.S."/>
            <person name="Simkova H."/>
            <person name="Souza G."/>
            <person name="Pedrosa-Harand A."/>
            <person name="Macas J."/>
            <person name="Mayer K.F.X."/>
            <person name="Houben A."/>
            <person name="Marques A."/>
        </authorList>
    </citation>
    <scope>NUCLEOTIDE SEQUENCE [LARGE SCALE GENOMIC DNA]</scope>
    <source>
        <strain evidence="2">RhyTen1mFocal</strain>
    </source>
</reference>
<gene>
    <name evidence="2" type="ORF">LUZ61_009020</name>
</gene>
<dbReference type="EMBL" id="JAMRDG010000001">
    <property type="protein sequence ID" value="KAJ3705315.1"/>
    <property type="molecule type" value="Genomic_DNA"/>
</dbReference>
<dbReference type="Proteomes" id="UP001210211">
    <property type="component" value="Unassembled WGS sequence"/>
</dbReference>
<feature type="region of interest" description="Disordered" evidence="1">
    <location>
        <begin position="22"/>
        <end position="61"/>
    </location>
</feature>
<sequence>MGNCITFQRVVSWVDDGEWDFLEDESPEHCPEPPRFQEHVQPQATTSTKSTDEEDQKKPAEVLSTAATKSTHEVRIKITKKQLAELLKQAESKGLPVHDVLASLLETGKSHQVKHRIAQCWRPALQSIPEIVE</sequence>
<feature type="compositionally biased region" description="Basic and acidic residues" evidence="1">
    <location>
        <begin position="27"/>
        <end position="38"/>
    </location>
</feature>
<accession>A0AAD5ZWF7</accession>
<dbReference type="PANTHER" id="PTHR33647:SF5">
    <property type="entry name" value="OS01G0793900 PROTEIN"/>
    <property type="match status" value="1"/>
</dbReference>
<keyword evidence="3" id="KW-1185">Reference proteome</keyword>
<dbReference type="PANTHER" id="PTHR33647">
    <property type="entry name" value="OS01G0793900 PROTEIN"/>
    <property type="match status" value="1"/>
</dbReference>
<evidence type="ECO:0000256" key="1">
    <source>
        <dbReference type="SAM" id="MobiDB-lite"/>
    </source>
</evidence>
<feature type="compositionally biased region" description="Polar residues" evidence="1">
    <location>
        <begin position="40"/>
        <end position="49"/>
    </location>
</feature>
<name>A0AAD5ZWF7_9POAL</name>
<protein>
    <submittedName>
        <fullName evidence="2">Uncharacterized protein</fullName>
    </submittedName>
</protein>
<evidence type="ECO:0000313" key="3">
    <source>
        <dbReference type="Proteomes" id="UP001210211"/>
    </source>
</evidence>
<comment type="caution">
    <text evidence="2">The sequence shown here is derived from an EMBL/GenBank/DDBJ whole genome shotgun (WGS) entry which is preliminary data.</text>
</comment>
<evidence type="ECO:0000313" key="2">
    <source>
        <dbReference type="EMBL" id="KAJ3705315.1"/>
    </source>
</evidence>
<organism evidence="2 3">
    <name type="scientific">Rhynchospora tenuis</name>
    <dbReference type="NCBI Taxonomy" id="198213"/>
    <lineage>
        <taxon>Eukaryota</taxon>
        <taxon>Viridiplantae</taxon>
        <taxon>Streptophyta</taxon>
        <taxon>Embryophyta</taxon>
        <taxon>Tracheophyta</taxon>
        <taxon>Spermatophyta</taxon>
        <taxon>Magnoliopsida</taxon>
        <taxon>Liliopsida</taxon>
        <taxon>Poales</taxon>
        <taxon>Cyperaceae</taxon>
        <taxon>Cyperoideae</taxon>
        <taxon>Rhynchosporeae</taxon>
        <taxon>Rhynchospora</taxon>
    </lineage>
</organism>